<dbReference type="Gene3D" id="1.20.5.1930">
    <property type="match status" value="1"/>
</dbReference>
<dbReference type="Pfam" id="PF02518">
    <property type="entry name" value="HATPase_c"/>
    <property type="match status" value="1"/>
</dbReference>
<name>A0A1L7CWK7_9CORY</name>
<dbReference type="SUPFAM" id="SSF55874">
    <property type="entry name" value="ATPase domain of HSP90 chaperone/DNA topoisomerase II/histidine kinase"/>
    <property type="match status" value="1"/>
</dbReference>
<evidence type="ECO:0000313" key="6">
    <source>
        <dbReference type="EMBL" id="APT90224.1"/>
    </source>
</evidence>
<accession>A0A1L7CWK7</accession>
<dbReference type="InterPro" id="IPR036890">
    <property type="entry name" value="HATPase_C_sf"/>
</dbReference>
<proteinExistence type="predicted"/>
<keyword evidence="4" id="KW-0812">Transmembrane</keyword>
<dbReference type="GO" id="GO:0000155">
    <property type="term" value="F:phosphorelay sensor kinase activity"/>
    <property type="evidence" value="ECO:0007669"/>
    <property type="project" value="InterPro"/>
</dbReference>
<keyword evidence="2" id="KW-0418">Kinase</keyword>
<protein>
    <recommendedName>
        <fullName evidence="5">Histidine kinase domain-containing protein</fullName>
    </recommendedName>
</protein>
<dbReference type="PANTHER" id="PTHR24421:SF62">
    <property type="entry name" value="SENSORY TRANSDUCTION HISTIDINE KINASE"/>
    <property type="match status" value="1"/>
</dbReference>
<keyword evidence="4" id="KW-0472">Membrane</keyword>
<feature type="transmembrane region" description="Helical" evidence="4">
    <location>
        <begin position="143"/>
        <end position="163"/>
    </location>
</feature>
<evidence type="ECO:0000256" key="1">
    <source>
        <dbReference type="ARBA" id="ARBA00022679"/>
    </source>
</evidence>
<dbReference type="Proteomes" id="UP000185469">
    <property type="component" value="Chromosome"/>
</dbReference>
<dbReference type="PIRSF" id="PIRSF037434">
    <property type="entry name" value="STHK_ChrS"/>
    <property type="match status" value="1"/>
</dbReference>
<evidence type="ECO:0000259" key="5">
    <source>
        <dbReference type="PROSITE" id="PS50109"/>
    </source>
</evidence>
<dbReference type="GO" id="GO:0016020">
    <property type="term" value="C:membrane"/>
    <property type="evidence" value="ECO:0007669"/>
    <property type="project" value="InterPro"/>
</dbReference>
<keyword evidence="1" id="KW-0808">Transferase</keyword>
<dbReference type="CDD" id="cd16917">
    <property type="entry name" value="HATPase_UhpB-NarQ-NarX-like"/>
    <property type="match status" value="1"/>
</dbReference>
<feature type="transmembrane region" description="Helical" evidence="4">
    <location>
        <begin position="76"/>
        <end position="106"/>
    </location>
</feature>
<dbReference type="InterPro" id="IPR005467">
    <property type="entry name" value="His_kinase_dom"/>
</dbReference>
<dbReference type="STRING" id="1437874.CSPHI_03090"/>
<gene>
    <name evidence="6" type="ORF">CSPHI_03090</name>
</gene>
<dbReference type="InterPro" id="IPR050482">
    <property type="entry name" value="Sensor_HK_TwoCompSys"/>
</dbReference>
<evidence type="ECO:0000256" key="4">
    <source>
        <dbReference type="SAM" id="Phobius"/>
    </source>
</evidence>
<dbReference type="AlphaFoldDB" id="A0A1L7CWK7"/>
<organism evidence="6 7">
    <name type="scientific">Corynebacterium sphenisci DSM 44792</name>
    <dbReference type="NCBI Taxonomy" id="1437874"/>
    <lineage>
        <taxon>Bacteria</taxon>
        <taxon>Bacillati</taxon>
        <taxon>Actinomycetota</taxon>
        <taxon>Actinomycetes</taxon>
        <taxon>Mycobacteriales</taxon>
        <taxon>Corynebacteriaceae</taxon>
        <taxon>Corynebacterium</taxon>
    </lineage>
</organism>
<sequence>MARAWWGLRTALDLLVAALLVLAVVADHRPVALAWAAAFAAVYLPGTLLGRRAERRAAARAGAPAQPAGGHPAGPVLIWLLALLAAWAGLAFTVPEAAYLAFPLFFVAMHVATPAPGLVAVAGLTALAVAAIAHHGGPSPGGVIGPVVGGLVAAATGLGFRLLQREVAARQAALAQLLAARADVAAISRRAGELDERARLAAEIHDTVAQGLASIGLLLHAAEAELAELPGADRPLGRIRLARGTAADNLAETRAIIARLQPAPLAGAELPAALARACAGTALGAAVSFRVDGAARPLPQVTEATVLRVAQTLLGNVVAHSGARSCRVTLTYEPEGVALDVVDDGVGFDPAAPAPGGSFGLAGARRRARDAGGDLTVESAPGAGCGVRLTLPAPAPAREGAR</sequence>
<evidence type="ECO:0000256" key="3">
    <source>
        <dbReference type="ARBA" id="ARBA00023012"/>
    </source>
</evidence>
<feature type="domain" description="Histidine kinase" evidence="5">
    <location>
        <begin position="306"/>
        <end position="395"/>
    </location>
</feature>
<dbReference type="InterPro" id="IPR011712">
    <property type="entry name" value="Sig_transdc_His_kin_sub3_dim/P"/>
</dbReference>
<evidence type="ECO:0000313" key="7">
    <source>
        <dbReference type="Proteomes" id="UP000185469"/>
    </source>
</evidence>
<dbReference type="SMART" id="SM00387">
    <property type="entry name" value="HATPase_c"/>
    <property type="match status" value="1"/>
</dbReference>
<dbReference type="PANTHER" id="PTHR24421">
    <property type="entry name" value="NITRATE/NITRITE SENSOR PROTEIN NARX-RELATED"/>
    <property type="match status" value="1"/>
</dbReference>
<reference evidence="6 7" key="1">
    <citation type="submission" date="2014-08" db="EMBL/GenBank/DDBJ databases">
        <title>Complete genome sequence of Corynebacterium sphenisci CECT 5990(T) (=DSM 44792(T)), isolated from healthy wild penguins.</title>
        <authorList>
            <person name="Ruckert C."/>
            <person name="Albersmeier A."/>
            <person name="Winkler A."/>
            <person name="Kalinowski J."/>
        </authorList>
    </citation>
    <scope>NUCLEOTIDE SEQUENCE [LARGE SCALE GENOMIC DNA]</scope>
    <source>
        <strain evidence="6 7">DSM 44792</strain>
    </source>
</reference>
<dbReference type="PROSITE" id="PS50109">
    <property type="entry name" value="HIS_KIN"/>
    <property type="match status" value="1"/>
</dbReference>
<feature type="transmembrane region" description="Helical" evidence="4">
    <location>
        <begin position="118"/>
        <end position="137"/>
    </location>
</feature>
<dbReference type="Gene3D" id="3.30.565.10">
    <property type="entry name" value="Histidine kinase-like ATPase, C-terminal domain"/>
    <property type="match status" value="1"/>
</dbReference>
<evidence type="ECO:0000256" key="2">
    <source>
        <dbReference type="ARBA" id="ARBA00022777"/>
    </source>
</evidence>
<keyword evidence="4" id="KW-1133">Transmembrane helix</keyword>
<keyword evidence="3" id="KW-0902">Two-component regulatory system</keyword>
<dbReference type="InterPro" id="IPR003594">
    <property type="entry name" value="HATPase_dom"/>
</dbReference>
<dbReference type="GO" id="GO:0046983">
    <property type="term" value="F:protein dimerization activity"/>
    <property type="evidence" value="ECO:0007669"/>
    <property type="project" value="InterPro"/>
</dbReference>
<dbReference type="InterPro" id="IPR017205">
    <property type="entry name" value="Sig_transdc_His_kinase_ChrS"/>
</dbReference>
<dbReference type="Pfam" id="PF07730">
    <property type="entry name" value="HisKA_3"/>
    <property type="match status" value="1"/>
</dbReference>
<dbReference type="KEGG" id="csph:CSPHI_03090"/>
<dbReference type="EMBL" id="CP009248">
    <property type="protein sequence ID" value="APT90224.1"/>
    <property type="molecule type" value="Genomic_DNA"/>
</dbReference>
<keyword evidence="7" id="KW-1185">Reference proteome</keyword>